<evidence type="ECO:0000256" key="3">
    <source>
        <dbReference type="ARBA" id="ARBA00023186"/>
    </source>
</evidence>
<gene>
    <name evidence="4" type="ORF">LSH36_9g02003</name>
</gene>
<keyword evidence="3" id="KW-0143">Chaperone</keyword>
<evidence type="ECO:0000256" key="2">
    <source>
        <dbReference type="ARBA" id="ARBA00019180"/>
    </source>
</evidence>
<organism evidence="4 5">
    <name type="scientific">Paralvinella palmiformis</name>
    <dbReference type="NCBI Taxonomy" id="53620"/>
    <lineage>
        <taxon>Eukaryota</taxon>
        <taxon>Metazoa</taxon>
        <taxon>Spiralia</taxon>
        <taxon>Lophotrochozoa</taxon>
        <taxon>Annelida</taxon>
        <taxon>Polychaeta</taxon>
        <taxon>Sedentaria</taxon>
        <taxon>Canalipalpata</taxon>
        <taxon>Terebellida</taxon>
        <taxon>Terebelliformia</taxon>
        <taxon>Alvinellidae</taxon>
        <taxon>Paralvinella</taxon>
    </lineage>
</organism>
<dbReference type="EMBL" id="JAODUP010000009">
    <property type="protein sequence ID" value="KAK2169490.1"/>
    <property type="molecule type" value="Genomic_DNA"/>
</dbReference>
<reference evidence="4" key="1">
    <citation type="journal article" date="2023" name="Mol. Biol. Evol.">
        <title>Third-Generation Sequencing Reveals the Adaptive Role of the Epigenome in Three Deep-Sea Polychaetes.</title>
        <authorList>
            <person name="Perez M."/>
            <person name="Aroh O."/>
            <person name="Sun Y."/>
            <person name="Lan Y."/>
            <person name="Juniper S.K."/>
            <person name="Young C.R."/>
            <person name="Angers B."/>
            <person name="Qian P.Y."/>
        </authorList>
    </citation>
    <scope>NUCLEOTIDE SEQUENCE</scope>
    <source>
        <strain evidence="4">P08H-3</strain>
    </source>
</reference>
<proteinExistence type="inferred from homology"/>
<dbReference type="GO" id="GO:0080129">
    <property type="term" value="P:proteasome core complex assembly"/>
    <property type="evidence" value="ECO:0007669"/>
    <property type="project" value="TreeGrafter"/>
</dbReference>
<dbReference type="PANTHER" id="PTHR15069">
    <property type="entry name" value="PROTEASOME ASSEMBLY CHAPERONE 1"/>
    <property type="match status" value="1"/>
</dbReference>
<evidence type="ECO:0000313" key="4">
    <source>
        <dbReference type="EMBL" id="KAK2169490.1"/>
    </source>
</evidence>
<dbReference type="AlphaFoldDB" id="A0AAD9KEA4"/>
<comment type="similarity">
    <text evidence="1">Belongs to the PSMG1 family.</text>
</comment>
<dbReference type="Proteomes" id="UP001208570">
    <property type="component" value="Unassembled WGS sequence"/>
</dbReference>
<dbReference type="PANTHER" id="PTHR15069:SF1">
    <property type="entry name" value="PROTEASOME ASSEMBLY CHAPERONE 1"/>
    <property type="match status" value="1"/>
</dbReference>
<keyword evidence="5" id="KW-1185">Reference proteome</keyword>
<comment type="caution">
    <text evidence="4">The sequence shown here is derived from an EMBL/GenBank/DDBJ whole genome shotgun (WGS) entry which is preliminary data.</text>
</comment>
<accession>A0AAD9KEA4</accession>
<sequence length="280" mass="31726">MEYPTFFGETLPVISRAVDDDDDELLPHDINCDVSVRWTPIAKEELSKTSDDNRLECNMLFIAIDLEASGFVETFLLHDEMTELLATVSVDVEDDISDSSRRHHLAATTDKHCFVRRLKNKPSVLFVLSTLQVSQYQTPSWTDQLFSHLSMSNADVVVLTTNLVSRYHSEQCQSDLLAPFLRSLNTSTFSGRPCAPYLEQPNVISGLAAQIMTYLEIHQVSGVLYTCYKDVSFVDIKTMKLFCKILHSPPIRDYAVKNPNADTQLVQLAELHRDKSTLYI</sequence>
<dbReference type="GO" id="GO:0005783">
    <property type="term" value="C:endoplasmic reticulum"/>
    <property type="evidence" value="ECO:0007669"/>
    <property type="project" value="InterPro"/>
</dbReference>
<evidence type="ECO:0000313" key="5">
    <source>
        <dbReference type="Proteomes" id="UP001208570"/>
    </source>
</evidence>
<protein>
    <recommendedName>
        <fullName evidence="2">Proteasome assembly chaperone 1</fullName>
    </recommendedName>
</protein>
<evidence type="ECO:0000256" key="1">
    <source>
        <dbReference type="ARBA" id="ARBA00005261"/>
    </source>
</evidence>
<dbReference type="GO" id="GO:0070628">
    <property type="term" value="F:proteasome binding"/>
    <property type="evidence" value="ECO:0007669"/>
    <property type="project" value="TreeGrafter"/>
</dbReference>
<name>A0AAD9KEA4_9ANNE</name>
<dbReference type="Pfam" id="PF16094">
    <property type="entry name" value="PAC1"/>
    <property type="match status" value="1"/>
</dbReference>
<dbReference type="InterPro" id="IPR016565">
    <property type="entry name" value="Proteasome_assmbl_chp_1"/>
</dbReference>